<reference evidence="1 2" key="1">
    <citation type="journal article" date="2012" name="J. Bacteriol.">
        <title>Complete genome sequence of the metabolically versatile halophilic archaeon Haloferax mediterranei, a poly(3-hydroxybutyrate-co-3-hydroxyvalerate) producer.</title>
        <authorList>
            <person name="Han J."/>
            <person name="Zhang F."/>
            <person name="Hou J."/>
            <person name="Liu X."/>
            <person name="Li M."/>
            <person name="Liu H."/>
            <person name="Cai L."/>
            <person name="Zhang B."/>
            <person name="Chen Y."/>
            <person name="Zhou J."/>
            <person name="Hu S."/>
            <person name="Xiang H."/>
        </authorList>
    </citation>
    <scope>NUCLEOTIDE SEQUENCE [LARGE SCALE GENOMIC DNA]</scope>
    <source>
        <strain evidence="2">ATCC 33500 / DSM 1411 / JCM 8866 / NBRC 14739 / NCIMB 2177 / R-4</strain>
    </source>
</reference>
<dbReference type="HOGENOM" id="CLU_2802107_0_0_2"/>
<organism evidence="1 2">
    <name type="scientific">Haloferax mediterranei (strain ATCC 33500 / DSM 1411 / JCM 8866 / NBRC 14739 / NCIMB 2177 / R-4)</name>
    <name type="common">Halobacterium mediterranei</name>
    <dbReference type="NCBI Taxonomy" id="523841"/>
    <lineage>
        <taxon>Archaea</taxon>
        <taxon>Methanobacteriati</taxon>
        <taxon>Methanobacteriota</taxon>
        <taxon>Stenosarchaea group</taxon>
        <taxon>Halobacteria</taxon>
        <taxon>Halobacteriales</taxon>
        <taxon>Haloferacaceae</taxon>
        <taxon>Haloferax</taxon>
    </lineage>
</organism>
<evidence type="ECO:0000313" key="2">
    <source>
        <dbReference type="Proteomes" id="UP000006469"/>
    </source>
</evidence>
<protein>
    <submittedName>
        <fullName evidence="1">Uncharacterized protein</fullName>
    </submittedName>
</protein>
<accession>I3R487</accession>
<name>I3R487_HALMT</name>
<proteinExistence type="predicted"/>
<dbReference type="Proteomes" id="UP000006469">
    <property type="component" value="Chromosome"/>
</dbReference>
<sequence length="67" mass="7623">MRTSETNLFPELVEGQTVTTGRECINSPLFNDLEWRGECDACIMFGEPPVNESVRGWCVCRTPLERT</sequence>
<evidence type="ECO:0000313" key="1">
    <source>
        <dbReference type="EMBL" id="AFK19047.1"/>
    </source>
</evidence>
<gene>
    <name evidence="1" type="ordered locus">HFX_1336</name>
</gene>
<dbReference type="KEGG" id="hme:HFX_1336"/>
<dbReference type="AlphaFoldDB" id="I3R487"/>
<dbReference type="EMBL" id="CP001868">
    <property type="protein sequence ID" value="AFK19047.1"/>
    <property type="molecule type" value="Genomic_DNA"/>
</dbReference>